<dbReference type="PANTHER" id="PTHR26451">
    <property type="entry name" value="G_PROTEIN_RECEP_F1_2 DOMAIN-CONTAINING PROTEIN"/>
    <property type="match status" value="1"/>
</dbReference>
<dbReference type="GeneID" id="117539912"/>
<feature type="transmembrane region" description="Helical" evidence="14">
    <location>
        <begin position="26"/>
        <end position="51"/>
    </location>
</feature>
<keyword evidence="9" id="KW-1015">Disulfide bond</keyword>
<evidence type="ECO:0000256" key="7">
    <source>
        <dbReference type="ARBA" id="ARBA00023040"/>
    </source>
</evidence>
<keyword evidence="6 14" id="KW-1133">Transmembrane helix</keyword>
<reference evidence="17" key="1">
    <citation type="submission" date="2025-08" db="UniProtKB">
        <authorList>
            <consortium name="RefSeq"/>
        </authorList>
    </citation>
    <scope>IDENTIFICATION</scope>
</reference>
<dbReference type="SUPFAM" id="SSF81321">
    <property type="entry name" value="Family A G protein-coupled receptor-like"/>
    <property type="match status" value="1"/>
</dbReference>
<name>A0A6P8TE53_GYMAC</name>
<evidence type="ECO:0000313" key="16">
    <source>
        <dbReference type="Proteomes" id="UP000515161"/>
    </source>
</evidence>
<keyword evidence="11" id="KW-0325">Glycoprotein</keyword>
<gene>
    <name evidence="17" type="primary">LOC117539912</name>
</gene>
<keyword evidence="10 13" id="KW-0675">Receptor</keyword>
<organism evidence="16 17">
    <name type="scientific">Gymnodraco acuticeps</name>
    <name type="common">Antarctic dragonfish</name>
    <dbReference type="NCBI Taxonomy" id="8218"/>
    <lineage>
        <taxon>Eukaryota</taxon>
        <taxon>Metazoa</taxon>
        <taxon>Chordata</taxon>
        <taxon>Craniata</taxon>
        <taxon>Vertebrata</taxon>
        <taxon>Euteleostomi</taxon>
        <taxon>Actinopterygii</taxon>
        <taxon>Neopterygii</taxon>
        <taxon>Teleostei</taxon>
        <taxon>Neoteleostei</taxon>
        <taxon>Acanthomorphata</taxon>
        <taxon>Eupercaria</taxon>
        <taxon>Perciformes</taxon>
        <taxon>Notothenioidei</taxon>
        <taxon>Bathydraconidae</taxon>
        <taxon>Gymnodraco</taxon>
    </lineage>
</organism>
<feature type="transmembrane region" description="Helical" evidence="14">
    <location>
        <begin position="141"/>
        <end position="164"/>
    </location>
</feature>
<evidence type="ECO:0000256" key="3">
    <source>
        <dbReference type="ARBA" id="ARBA00022606"/>
    </source>
</evidence>
<keyword evidence="12 13" id="KW-0807">Transducer</keyword>
<evidence type="ECO:0000256" key="2">
    <source>
        <dbReference type="ARBA" id="ARBA00022475"/>
    </source>
</evidence>
<dbReference type="PANTHER" id="PTHR26451:SF847">
    <property type="entry name" value="ODORANT RECEPTOR-RELATED"/>
    <property type="match status" value="1"/>
</dbReference>
<feature type="domain" description="G-protein coupled receptors family 1 profile" evidence="15">
    <location>
        <begin position="41"/>
        <end position="291"/>
    </location>
</feature>
<dbReference type="Pfam" id="PF13853">
    <property type="entry name" value="7tm_4"/>
    <property type="match status" value="1"/>
</dbReference>
<accession>A0A6P8TE53</accession>
<dbReference type="AlphaFoldDB" id="A0A6P8TE53"/>
<dbReference type="GO" id="GO:0005886">
    <property type="term" value="C:plasma membrane"/>
    <property type="evidence" value="ECO:0007669"/>
    <property type="project" value="UniProtKB-SubCell"/>
</dbReference>
<dbReference type="PRINTS" id="PR00237">
    <property type="entry name" value="GPCRRHODOPSN"/>
</dbReference>
<evidence type="ECO:0000256" key="13">
    <source>
        <dbReference type="RuleBase" id="RU000688"/>
    </source>
</evidence>
<evidence type="ECO:0000256" key="10">
    <source>
        <dbReference type="ARBA" id="ARBA00023170"/>
    </source>
</evidence>
<keyword evidence="7 13" id="KW-0297">G-protein coupled receptor</keyword>
<keyword evidence="5 14" id="KW-0552">Olfaction</keyword>
<dbReference type="InterPro" id="IPR000725">
    <property type="entry name" value="Olfact_rcpt"/>
</dbReference>
<evidence type="ECO:0000256" key="6">
    <source>
        <dbReference type="ARBA" id="ARBA00022989"/>
    </source>
</evidence>
<dbReference type="InParanoid" id="A0A6P8TE53"/>
<evidence type="ECO:0000256" key="14">
    <source>
        <dbReference type="RuleBase" id="RU363047"/>
    </source>
</evidence>
<dbReference type="Gene3D" id="1.20.1070.10">
    <property type="entry name" value="Rhodopsin 7-helix transmembrane proteins"/>
    <property type="match status" value="1"/>
</dbReference>
<dbReference type="KEGG" id="gacu:117539912"/>
<dbReference type="GO" id="GO:0004930">
    <property type="term" value="F:G protein-coupled receptor activity"/>
    <property type="evidence" value="ECO:0007669"/>
    <property type="project" value="UniProtKB-KW"/>
</dbReference>
<comment type="subcellular location">
    <subcellularLocation>
        <location evidence="1 14">Cell membrane</location>
        <topology evidence="1 14">Multi-pass membrane protein</topology>
    </subcellularLocation>
</comment>
<dbReference type="FunFam" id="1.20.1070.10:FF:000024">
    <property type="entry name" value="Olfactory receptor"/>
    <property type="match status" value="1"/>
</dbReference>
<keyword evidence="2 14" id="KW-1003">Cell membrane</keyword>
<feature type="transmembrane region" description="Helical" evidence="14">
    <location>
        <begin position="200"/>
        <end position="224"/>
    </location>
</feature>
<evidence type="ECO:0000256" key="11">
    <source>
        <dbReference type="ARBA" id="ARBA00023180"/>
    </source>
</evidence>
<feature type="transmembrane region" description="Helical" evidence="14">
    <location>
        <begin position="98"/>
        <end position="120"/>
    </location>
</feature>
<evidence type="ECO:0000259" key="15">
    <source>
        <dbReference type="PROSITE" id="PS50262"/>
    </source>
</evidence>
<keyword evidence="16" id="KW-1185">Reference proteome</keyword>
<comment type="similarity">
    <text evidence="13">Belongs to the G-protein coupled receptor 1 family.</text>
</comment>
<evidence type="ECO:0000256" key="4">
    <source>
        <dbReference type="ARBA" id="ARBA00022692"/>
    </source>
</evidence>
<evidence type="ECO:0000256" key="9">
    <source>
        <dbReference type="ARBA" id="ARBA00023157"/>
    </source>
</evidence>
<dbReference type="InterPro" id="IPR052921">
    <property type="entry name" value="GPCR1_Superfamily_Member"/>
</dbReference>
<dbReference type="InterPro" id="IPR000276">
    <property type="entry name" value="GPCR_Rhodpsn"/>
</dbReference>
<protein>
    <recommendedName>
        <fullName evidence="14">Olfactory receptor</fullName>
    </recommendedName>
</protein>
<dbReference type="Proteomes" id="UP000515161">
    <property type="component" value="Unplaced"/>
</dbReference>
<dbReference type="OrthoDB" id="6151005at2759"/>
<evidence type="ECO:0000313" key="17">
    <source>
        <dbReference type="RefSeq" id="XP_034062158.1"/>
    </source>
</evidence>
<keyword evidence="3 14" id="KW-0716">Sensory transduction</keyword>
<dbReference type="RefSeq" id="XP_034062158.1">
    <property type="nucleotide sequence ID" value="XM_034206267.1"/>
</dbReference>
<feature type="transmembrane region" description="Helical" evidence="14">
    <location>
        <begin position="58"/>
        <end position="78"/>
    </location>
</feature>
<keyword evidence="8 14" id="KW-0472">Membrane</keyword>
<evidence type="ECO:0000256" key="1">
    <source>
        <dbReference type="ARBA" id="ARBA00004651"/>
    </source>
</evidence>
<keyword evidence="4 13" id="KW-0812">Transmembrane</keyword>
<dbReference type="PROSITE" id="PS00237">
    <property type="entry name" value="G_PROTEIN_RECEP_F1_1"/>
    <property type="match status" value="1"/>
</dbReference>
<evidence type="ECO:0000256" key="5">
    <source>
        <dbReference type="ARBA" id="ARBA00022725"/>
    </source>
</evidence>
<dbReference type="InterPro" id="IPR017452">
    <property type="entry name" value="GPCR_Rhodpsn_7TM"/>
</dbReference>
<proteinExistence type="inferred from homology"/>
<dbReference type="GO" id="GO:0005549">
    <property type="term" value="F:odorant binding"/>
    <property type="evidence" value="ECO:0007669"/>
    <property type="project" value="TreeGrafter"/>
</dbReference>
<dbReference type="FunCoup" id="A0A6P8TE53">
    <property type="interactions" value="393"/>
</dbReference>
<dbReference type="PRINTS" id="PR00245">
    <property type="entry name" value="OLFACTORYR"/>
</dbReference>
<evidence type="ECO:0000256" key="12">
    <source>
        <dbReference type="ARBA" id="ARBA00023224"/>
    </source>
</evidence>
<dbReference type="GO" id="GO:0004984">
    <property type="term" value="F:olfactory receptor activity"/>
    <property type="evidence" value="ECO:0007669"/>
    <property type="project" value="InterPro"/>
</dbReference>
<dbReference type="PROSITE" id="PS50262">
    <property type="entry name" value="G_PROTEIN_RECEP_F1_2"/>
    <property type="match status" value="1"/>
</dbReference>
<sequence>MKSNSSLNPPFFQLTLFADFGPLRCLFFILCLFIYVTIVSANMVIILAVFLEKSLHQPMYIFISCLCVNSLYGSAGFFPRFLQDIVSHSHLVSRPLCFIQIYVIYTYACCELTILTIMAYDRFIAICQPLHYHSKMTLKCVQVLVLVAVFYPVFIIGSCLYLTVRLPLCGNKLNRMFCSNWPVVQLSCVDTTLNNIAGQFVTVTTIFTPMFFVLYTYLQILLVCRRRSSEFRGKALQTCLPHIISFMTYSISLFCDVCLTRFEADQLNPSITVILSLAYLIIPPLNNPIVYGLGLPQIKGVVLRFLKKGPAAEI</sequence>
<evidence type="ECO:0000256" key="8">
    <source>
        <dbReference type="ARBA" id="ARBA00023136"/>
    </source>
</evidence>